<keyword evidence="2" id="KW-0378">Hydrolase</keyword>
<dbReference type="Pfam" id="PF00753">
    <property type="entry name" value="Lactamase_B"/>
    <property type="match status" value="2"/>
</dbReference>
<dbReference type="Proteomes" id="UP000437709">
    <property type="component" value="Unassembled WGS sequence"/>
</dbReference>
<dbReference type="OrthoDB" id="9788263at2"/>
<feature type="domain" description="Metallo-beta-lactamase" evidence="1">
    <location>
        <begin position="5"/>
        <end position="165"/>
    </location>
</feature>
<proteinExistence type="predicted"/>
<evidence type="ECO:0000313" key="2">
    <source>
        <dbReference type="EMBL" id="MPV38787.1"/>
    </source>
</evidence>
<dbReference type="Gene3D" id="3.60.15.10">
    <property type="entry name" value="Ribonuclease Z/Hydroxyacylglutathione hydrolase-like"/>
    <property type="match status" value="2"/>
</dbReference>
<evidence type="ECO:0000313" key="3">
    <source>
        <dbReference type="Proteomes" id="UP000437709"/>
    </source>
</evidence>
<dbReference type="PANTHER" id="PTHR23131:SF0">
    <property type="entry name" value="ENDORIBONUCLEASE LACTB2"/>
    <property type="match status" value="1"/>
</dbReference>
<keyword evidence="3" id="KW-1185">Reference proteome</keyword>
<comment type="caution">
    <text evidence="2">The sequence shown here is derived from an EMBL/GenBank/DDBJ whole genome shotgun (WGS) entry which is preliminary data.</text>
</comment>
<dbReference type="Gene3D" id="1.10.10.10">
    <property type="entry name" value="Winged helix-like DNA-binding domain superfamily/Winged helix DNA-binding domain"/>
    <property type="match status" value="1"/>
</dbReference>
<dbReference type="AlphaFoldDB" id="A0A6N7EPI9"/>
<dbReference type="EMBL" id="WHPC01000110">
    <property type="protein sequence ID" value="MPV38787.1"/>
    <property type="molecule type" value="Genomic_DNA"/>
</dbReference>
<evidence type="ECO:0000259" key="1">
    <source>
        <dbReference type="SMART" id="SM00849"/>
    </source>
</evidence>
<sequence length="239" mass="24719">MTLEGTNTWLLREPGAADVVVVDPGPADEQHLRRVLDAATTDGGRVALVVLTHHHSDHAGGAARLAEVTGAPVRGGGRGAEPADGERIDVGGLTIEVVAAPGHTADSVCLIVPADGLLLSGDTVLGRGTTVVSWPDGDLGSYLATLERLVELVEQGRFSQIAPGHGPVVTDPVGALRTLRAHRLHRLEEVRGAVQAGAEGLDAVVEVVYGHLGPDLHRAAALTVQAQLDHLGITMEEPA</sequence>
<gene>
    <name evidence="2" type="ORF">GB881_17370</name>
</gene>
<dbReference type="InterPro" id="IPR036866">
    <property type="entry name" value="RibonucZ/Hydroxyglut_hydro"/>
</dbReference>
<dbReference type="SMART" id="SM00849">
    <property type="entry name" value="Lactamase_B"/>
    <property type="match status" value="1"/>
</dbReference>
<reference evidence="2 3" key="1">
    <citation type="submission" date="2019-10" db="EMBL/GenBank/DDBJ databases">
        <title>Georgenia wutianyii sp. nov. and Georgenia yuyongxinii sp. nov. isolated from plateau pika (Ochotona curzoniae) in the Qinghai-Tibet plateau of China.</title>
        <authorList>
            <person name="Tian Z."/>
        </authorList>
    </citation>
    <scope>NUCLEOTIDE SEQUENCE [LARGE SCALE GENOMIC DNA]</scope>
    <source>
        <strain evidence="2 3">JCM 19765</strain>
    </source>
</reference>
<dbReference type="InterPro" id="IPR001279">
    <property type="entry name" value="Metallo-B-lactamas"/>
</dbReference>
<protein>
    <submittedName>
        <fullName evidence="2">MBL fold metallo-hydrolase</fullName>
    </submittedName>
</protein>
<accession>A0A6N7EPI9</accession>
<organism evidence="2 3">
    <name type="scientific">Georgenia subflava</name>
    <dbReference type="NCBI Taxonomy" id="1622177"/>
    <lineage>
        <taxon>Bacteria</taxon>
        <taxon>Bacillati</taxon>
        <taxon>Actinomycetota</taxon>
        <taxon>Actinomycetes</taxon>
        <taxon>Micrococcales</taxon>
        <taxon>Bogoriellaceae</taxon>
        <taxon>Georgenia</taxon>
    </lineage>
</organism>
<dbReference type="SUPFAM" id="SSF56281">
    <property type="entry name" value="Metallo-hydrolase/oxidoreductase"/>
    <property type="match status" value="1"/>
</dbReference>
<dbReference type="InterPro" id="IPR050662">
    <property type="entry name" value="Sec-metab_biosynth-thioest"/>
</dbReference>
<name>A0A6N7EPI9_9MICO</name>
<dbReference type="PANTHER" id="PTHR23131">
    <property type="entry name" value="ENDORIBONUCLEASE LACTB2"/>
    <property type="match status" value="1"/>
</dbReference>
<dbReference type="CDD" id="cd16278">
    <property type="entry name" value="metallo-hydrolase-like_MBL-fold"/>
    <property type="match status" value="1"/>
</dbReference>
<dbReference type="InterPro" id="IPR036388">
    <property type="entry name" value="WH-like_DNA-bd_sf"/>
</dbReference>
<dbReference type="GO" id="GO:0016787">
    <property type="term" value="F:hydrolase activity"/>
    <property type="evidence" value="ECO:0007669"/>
    <property type="project" value="UniProtKB-KW"/>
</dbReference>